<accession>A0A6J4PY16</accession>
<feature type="region of interest" description="Disordered" evidence="1">
    <location>
        <begin position="84"/>
        <end position="213"/>
    </location>
</feature>
<dbReference type="AlphaFoldDB" id="A0A6J4PY16"/>
<evidence type="ECO:0000313" key="2">
    <source>
        <dbReference type="EMBL" id="CAA9428978.1"/>
    </source>
</evidence>
<reference evidence="2" key="1">
    <citation type="submission" date="2020-02" db="EMBL/GenBank/DDBJ databases">
        <authorList>
            <person name="Meier V. D."/>
        </authorList>
    </citation>
    <scope>NUCLEOTIDE SEQUENCE</scope>
    <source>
        <strain evidence="2">AVDCRST_MAG66</strain>
    </source>
</reference>
<dbReference type="EMBL" id="CADCUS010000458">
    <property type="protein sequence ID" value="CAA9428978.1"/>
    <property type="molecule type" value="Genomic_DNA"/>
</dbReference>
<feature type="non-terminal residue" evidence="2">
    <location>
        <position position="213"/>
    </location>
</feature>
<evidence type="ECO:0000256" key="1">
    <source>
        <dbReference type="SAM" id="MobiDB-lite"/>
    </source>
</evidence>
<feature type="compositionally biased region" description="Basic and acidic residues" evidence="1">
    <location>
        <begin position="39"/>
        <end position="69"/>
    </location>
</feature>
<gene>
    <name evidence="2" type="ORF">AVDCRST_MAG66-3159</name>
</gene>
<feature type="compositionally biased region" description="Low complexity" evidence="1">
    <location>
        <begin position="188"/>
        <end position="203"/>
    </location>
</feature>
<feature type="compositionally biased region" description="Basic residues" evidence="1">
    <location>
        <begin position="117"/>
        <end position="149"/>
    </location>
</feature>
<keyword evidence="2" id="KW-0560">Oxidoreductase</keyword>
<feature type="non-terminal residue" evidence="2">
    <location>
        <position position="1"/>
    </location>
</feature>
<dbReference type="GO" id="GO:0016491">
    <property type="term" value="F:oxidoreductase activity"/>
    <property type="evidence" value="ECO:0007669"/>
    <property type="project" value="UniProtKB-KW"/>
</dbReference>
<dbReference type="EC" id="1.10.3.-" evidence="2"/>
<feature type="compositionally biased region" description="Basic and acidic residues" evidence="1">
    <location>
        <begin position="204"/>
        <end position="213"/>
    </location>
</feature>
<protein>
    <submittedName>
        <fullName evidence="2">Cytochrome bd terminal oxidase subunit II</fullName>
        <ecNumber evidence="2">1.10.3.-</ecNumber>
    </submittedName>
</protein>
<name>A0A6J4PY16_9PSEU</name>
<feature type="compositionally biased region" description="Low complexity" evidence="1">
    <location>
        <begin position="97"/>
        <end position="113"/>
    </location>
</feature>
<feature type="compositionally biased region" description="Low complexity" evidence="1">
    <location>
        <begin position="150"/>
        <end position="160"/>
    </location>
</feature>
<feature type="compositionally biased region" description="Basic residues" evidence="1">
    <location>
        <begin position="24"/>
        <end position="38"/>
    </location>
</feature>
<organism evidence="2">
    <name type="scientific">uncultured Pseudonocardia sp</name>
    <dbReference type="NCBI Taxonomy" id="211455"/>
    <lineage>
        <taxon>Bacteria</taxon>
        <taxon>Bacillati</taxon>
        <taxon>Actinomycetota</taxon>
        <taxon>Actinomycetes</taxon>
        <taxon>Pseudonocardiales</taxon>
        <taxon>Pseudonocardiaceae</taxon>
        <taxon>Pseudonocardia</taxon>
        <taxon>environmental samples</taxon>
    </lineage>
</organism>
<proteinExistence type="predicted"/>
<feature type="region of interest" description="Disordered" evidence="1">
    <location>
        <begin position="1"/>
        <end position="71"/>
    </location>
</feature>
<sequence>GSPHDLVRRHRRPVDRLPGAGGLRLRRRAARARRRTRRDRPPTDDQRDRAGVGRQRGVADHRDRRDVRRVPGLVRGRAVRLLPAGAGDRAGPGAARGGVRVPRQARRPGLARPLGRRDRRRQRRARVRVGPGARRRRARRRARARRRRPLVAARPAQPLRPARRVRVPRARDAARGAVPRPAHHRPGARAGAARRPARGAGRAARGDRFPGPH</sequence>